<keyword evidence="3" id="KW-0328">Glycosyltransferase</keyword>
<protein>
    <recommendedName>
        <fullName evidence="9">Glycosyltransferase RgtA/B/C/D-like domain-containing protein</fullName>
    </recommendedName>
</protein>
<feature type="transmembrane region" description="Helical" evidence="8">
    <location>
        <begin position="165"/>
        <end position="182"/>
    </location>
</feature>
<dbReference type="PANTHER" id="PTHR33908:SF11">
    <property type="entry name" value="MEMBRANE PROTEIN"/>
    <property type="match status" value="1"/>
</dbReference>
<name>A0A4Z0Q8T5_9BACT</name>
<dbReference type="Proteomes" id="UP000298471">
    <property type="component" value="Unassembled WGS sequence"/>
</dbReference>
<reference evidence="10 11" key="1">
    <citation type="submission" date="2019-04" db="EMBL/GenBank/DDBJ databases">
        <authorList>
            <person name="Feng G."/>
            <person name="Zhang J."/>
            <person name="Zhu H."/>
        </authorList>
    </citation>
    <scope>NUCLEOTIDE SEQUENCE [LARGE SCALE GENOMIC DNA]</scope>
    <source>
        <strain evidence="10 11">9PBR-1</strain>
    </source>
</reference>
<feature type="transmembrane region" description="Helical" evidence="8">
    <location>
        <begin position="139"/>
        <end position="158"/>
    </location>
</feature>
<feature type="transmembrane region" description="Helical" evidence="8">
    <location>
        <begin position="26"/>
        <end position="45"/>
    </location>
</feature>
<feature type="domain" description="Glycosyltransferase RgtA/B/C/D-like" evidence="9">
    <location>
        <begin position="88"/>
        <end position="248"/>
    </location>
</feature>
<evidence type="ECO:0000313" key="10">
    <source>
        <dbReference type="EMBL" id="TGE26497.1"/>
    </source>
</evidence>
<keyword evidence="7 8" id="KW-0472">Membrane</keyword>
<evidence type="ECO:0000256" key="1">
    <source>
        <dbReference type="ARBA" id="ARBA00004651"/>
    </source>
</evidence>
<dbReference type="GO" id="GO:0005886">
    <property type="term" value="C:plasma membrane"/>
    <property type="evidence" value="ECO:0007669"/>
    <property type="project" value="UniProtKB-SubCell"/>
</dbReference>
<dbReference type="OrthoDB" id="9792789at2"/>
<comment type="subcellular location">
    <subcellularLocation>
        <location evidence="1">Cell membrane</location>
        <topology evidence="1">Multi-pass membrane protein</topology>
    </subcellularLocation>
</comment>
<evidence type="ECO:0000256" key="7">
    <source>
        <dbReference type="ARBA" id="ARBA00023136"/>
    </source>
</evidence>
<dbReference type="InterPro" id="IPR050297">
    <property type="entry name" value="LipidA_mod_glycosyltrf_83"/>
</dbReference>
<evidence type="ECO:0000256" key="3">
    <source>
        <dbReference type="ARBA" id="ARBA00022676"/>
    </source>
</evidence>
<feature type="transmembrane region" description="Helical" evidence="8">
    <location>
        <begin position="188"/>
        <end position="221"/>
    </location>
</feature>
<dbReference type="AlphaFoldDB" id="A0A4Z0Q8T5"/>
<keyword evidence="2" id="KW-1003">Cell membrane</keyword>
<organism evidence="10 11">
    <name type="scientific">Hymenobacter metallicola</name>
    <dbReference type="NCBI Taxonomy" id="2563114"/>
    <lineage>
        <taxon>Bacteria</taxon>
        <taxon>Pseudomonadati</taxon>
        <taxon>Bacteroidota</taxon>
        <taxon>Cytophagia</taxon>
        <taxon>Cytophagales</taxon>
        <taxon>Hymenobacteraceae</taxon>
        <taxon>Hymenobacter</taxon>
    </lineage>
</organism>
<evidence type="ECO:0000256" key="2">
    <source>
        <dbReference type="ARBA" id="ARBA00022475"/>
    </source>
</evidence>
<evidence type="ECO:0000313" key="11">
    <source>
        <dbReference type="Proteomes" id="UP000298471"/>
    </source>
</evidence>
<feature type="transmembrane region" description="Helical" evidence="8">
    <location>
        <begin position="320"/>
        <end position="338"/>
    </location>
</feature>
<keyword evidence="11" id="KW-1185">Reference proteome</keyword>
<keyword evidence="6 8" id="KW-1133">Transmembrane helix</keyword>
<evidence type="ECO:0000256" key="6">
    <source>
        <dbReference type="ARBA" id="ARBA00022989"/>
    </source>
</evidence>
<proteinExistence type="predicted"/>
<evidence type="ECO:0000256" key="5">
    <source>
        <dbReference type="ARBA" id="ARBA00022692"/>
    </source>
</evidence>
<dbReference type="GO" id="GO:0016763">
    <property type="term" value="F:pentosyltransferase activity"/>
    <property type="evidence" value="ECO:0007669"/>
    <property type="project" value="TreeGrafter"/>
</dbReference>
<dbReference type="Pfam" id="PF13231">
    <property type="entry name" value="PMT_2"/>
    <property type="match status" value="1"/>
</dbReference>
<keyword evidence="5 8" id="KW-0812">Transmembrane</keyword>
<feature type="transmembrane region" description="Helical" evidence="8">
    <location>
        <begin position="344"/>
        <end position="365"/>
    </location>
</feature>
<dbReference type="InterPro" id="IPR038731">
    <property type="entry name" value="RgtA/B/C-like"/>
</dbReference>
<evidence type="ECO:0000256" key="4">
    <source>
        <dbReference type="ARBA" id="ARBA00022679"/>
    </source>
</evidence>
<dbReference type="EMBL" id="SRMB01000003">
    <property type="protein sequence ID" value="TGE26497.1"/>
    <property type="molecule type" value="Genomic_DNA"/>
</dbReference>
<feature type="transmembrane region" description="Helical" evidence="8">
    <location>
        <begin position="290"/>
        <end position="311"/>
    </location>
</feature>
<keyword evidence="4" id="KW-0808">Transferase</keyword>
<dbReference type="RefSeq" id="WP_135396406.1">
    <property type="nucleotide sequence ID" value="NZ_SRMB01000003.1"/>
</dbReference>
<gene>
    <name evidence="10" type="ORF">E5K02_17035</name>
</gene>
<evidence type="ECO:0000256" key="8">
    <source>
        <dbReference type="SAM" id="Phobius"/>
    </source>
</evidence>
<feature type="transmembrane region" description="Helical" evidence="8">
    <location>
        <begin position="377"/>
        <end position="396"/>
    </location>
</feature>
<comment type="caution">
    <text evidence="10">The sequence shown here is derived from an EMBL/GenBank/DDBJ whole genome shotgun (WGS) entry which is preliminary data.</text>
</comment>
<dbReference type="GO" id="GO:0009103">
    <property type="term" value="P:lipopolysaccharide biosynthetic process"/>
    <property type="evidence" value="ECO:0007669"/>
    <property type="project" value="UniProtKB-ARBA"/>
</dbReference>
<feature type="transmembrane region" description="Helical" evidence="8">
    <location>
        <begin position="233"/>
        <end position="251"/>
    </location>
</feature>
<sequence>MNHLTAPDRSVVTTKAESKPPRYLQLLRVAGLGVLLGVILFPLVFDLHRIPIQTWDESRLAVNALEMHDSGSFLVTTFDQKPDLWNTKPPLLIWLQAAAIGLLGPTEVAIRTPTTLAAIATVLLLIGCSARALRSLGGGLAAAFILVTIPGYMAPHVARTGDYDAMLIWWLVLGVASFFQYLETNRPRYLVVWGIALAAAIMTKGVAALLGSPALVLYVLFSGKLLSLLRQPRFWLVLAASFAVPALYYTAREAVLPGYWQAVMMNELGGRFSAALENHTGPWNLYLLNLWDYTLAPWTLWLLPAVGVLAFDSRPVVRRLTLLLTLFIVCWMAVISSAQTKLEWYPAPIYPMAAWLLGLALESVYRRVQQWLPARTRAWQPIVGILALLAMVAVPYQNTVETIINQRTDGFSWEGDHAAGSFVRNYLREHSDYRQVTLVVPGGYQPTIIFYIKAFRSRGIEILTTQPDGLQNLAPGTEVLVYSPEMRDKILASYQAVLLHEQEPGTALLLQGRK</sequence>
<accession>A0A4Z0Q8T5</accession>
<dbReference type="PANTHER" id="PTHR33908">
    <property type="entry name" value="MANNOSYLTRANSFERASE YKCB-RELATED"/>
    <property type="match status" value="1"/>
</dbReference>
<evidence type="ECO:0000259" key="9">
    <source>
        <dbReference type="Pfam" id="PF13231"/>
    </source>
</evidence>